<organism evidence="1 2">
    <name type="scientific">Umbelopsis ramanniana AG</name>
    <dbReference type="NCBI Taxonomy" id="1314678"/>
    <lineage>
        <taxon>Eukaryota</taxon>
        <taxon>Fungi</taxon>
        <taxon>Fungi incertae sedis</taxon>
        <taxon>Mucoromycota</taxon>
        <taxon>Mucoromycotina</taxon>
        <taxon>Umbelopsidomycetes</taxon>
        <taxon>Umbelopsidales</taxon>
        <taxon>Umbelopsidaceae</taxon>
        <taxon>Umbelopsis</taxon>
    </lineage>
</organism>
<dbReference type="GeneID" id="75910828"/>
<dbReference type="Proteomes" id="UP001206595">
    <property type="component" value="Unassembled WGS sequence"/>
</dbReference>
<reference evidence="1" key="1">
    <citation type="submission" date="2021-06" db="EMBL/GenBank/DDBJ databases">
        <authorList>
            <consortium name="DOE Joint Genome Institute"/>
            <person name="Mondo S.J."/>
            <person name="Amses K.R."/>
            <person name="Simmons D.R."/>
            <person name="Longcore J.E."/>
            <person name="Seto K."/>
            <person name="Alves G.H."/>
            <person name="Bonds A.E."/>
            <person name="Quandt C.A."/>
            <person name="Davis W.J."/>
            <person name="Chang Y."/>
            <person name="Letcher P.M."/>
            <person name="Powell M.J."/>
            <person name="Kuo A."/>
            <person name="Labutti K."/>
            <person name="Pangilinan J."/>
            <person name="Andreopoulos W."/>
            <person name="Tritt A."/>
            <person name="Riley R."/>
            <person name="Hundley H."/>
            <person name="Johnson J."/>
            <person name="Lipzen A."/>
            <person name="Barry K."/>
            <person name="Berbee M.L."/>
            <person name="Buchler N.E."/>
            <person name="Grigoriev I.V."/>
            <person name="Spatafora J.W."/>
            <person name="Stajich J.E."/>
            <person name="James T.Y."/>
        </authorList>
    </citation>
    <scope>NUCLEOTIDE SEQUENCE</scope>
    <source>
        <strain evidence="1">AG</strain>
    </source>
</reference>
<keyword evidence="2" id="KW-1185">Reference proteome</keyword>
<dbReference type="RefSeq" id="XP_051448806.1">
    <property type="nucleotide sequence ID" value="XM_051585480.1"/>
</dbReference>
<proteinExistence type="predicted"/>
<sequence>MDWTRGSQLERRYKKYTCYSHECPYKVITALKLIADTGLLTSAYAVVLIDINLIVPTWQSETWLRKTFVTNR</sequence>
<gene>
    <name evidence="1" type="ORF">K450DRAFT_220040</name>
</gene>
<evidence type="ECO:0000313" key="2">
    <source>
        <dbReference type="Proteomes" id="UP001206595"/>
    </source>
</evidence>
<name>A0AAD5HGQ5_UMBRA</name>
<comment type="caution">
    <text evidence="1">The sequence shown here is derived from an EMBL/GenBank/DDBJ whole genome shotgun (WGS) entry which is preliminary data.</text>
</comment>
<reference evidence="1" key="2">
    <citation type="journal article" date="2022" name="Proc. Natl. Acad. Sci. U.S.A.">
        <title>Diploid-dominant life cycles characterize the early evolution of Fungi.</title>
        <authorList>
            <person name="Amses K.R."/>
            <person name="Simmons D.R."/>
            <person name="Longcore J.E."/>
            <person name="Mondo S.J."/>
            <person name="Seto K."/>
            <person name="Jeronimo G.H."/>
            <person name="Bonds A.E."/>
            <person name="Quandt C.A."/>
            <person name="Davis W.J."/>
            <person name="Chang Y."/>
            <person name="Federici B.A."/>
            <person name="Kuo A."/>
            <person name="LaButti K."/>
            <person name="Pangilinan J."/>
            <person name="Andreopoulos W."/>
            <person name="Tritt A."/>
            <person name="Riley R."/>
            <person name="Hundley H."/>
            <person name="Johnson J."/>
            <person name="Lipzen A."/>
            <person name="Barry K."/>
            <person name="Lang B.F."/>
            <person name="Cuomo C.A."/>
            <person name="Buchler N.E."/>
            <person name="Grigoriev I.V."/>
            <person name="Spatafora J.W."/>
            <person name="Stajich J.E."/>
            <person name="James T.Y."/>
        </authorList>
    </citation>
    <scope>NUCLEOTIDE SEQUENCE</scope>
    <source>
        <strain evidence="1">AG</strain>
    </source>
</reference>
<accession>A0AAD5HGQ5</accession>
<dbReference type="AlphaFoldDB" id="A0AAD5HGQ5"/>
<dbReference type="EMBL" id="MU620894">
    <property type="protein sequence ID" value="KAI8583802.1"/>
    <property type="molecule type" value="Genomic_DNA"/>
</dbReference>
<evidence type="ECO:0000313" key="1">
    <source>
        <dbReference type="EMBL" id="KAI8583802.1"/>
    </source>
</evidence>
<protein>
    <submittedName>
        <fullName evidence="1">Uncharacterized protein</fullName>
    </submittedName>
</protein>